<keyword evidence="2" id="KW-0547">Nucleotide-binding</keyword>
<dbReference type="SUPFAM" id="SSF52540">
    <property type="entry name" value="P-loop containing nucleoside triphosphate hydrolases"/>
    <property type="match status" value="1"/>
</dbReference>
<evidence type="ECO:0000256" key="1">
    <source>
        <dbReference type="ARBA" id="ARBA00022801"/>
    </source>
</evidence>
<protein>
    <submittedName>
        <fullName evidence="3">Uncharacterized protein</fullName>
    </submittedName>
</protein>
<name>X1LIZ0_9ZZZZ</name>
<proteinExistence type="predicted"/>
<dbReference type="AlphaFoldDB" id="X1LIZ0"/>
<dbReference type="GO" id="GO:0016787">
    <property type="term" value="F:hydrolase activity"/>
    <property type="evidence" value="ECO:0007669"/>
    <property type="project" value="UniProtKB-KW"/>
</dbReference>
<dbReference type="InterPro" id="IPR027417">
    <property type="entry name" value="P-loop_NTPase"/>
</dbReference>
<dbReference type="Gene3D" id="3.40.50.300">
    <property type="entry name" value="P-loop containing nucleotide triphosphate hydrolases"/>
    <property type="match status" value="1"/>
</dbReference>
<keyword evidence="1" id="KW-0378">Hydrolase</keyword>
<gene>
    <name evidence="3" type="ORF">S06H3_36835</name>
</gene>
<sequence length="146" mass="16819">GRLVPLYPLTQGLRPRQVRKLMKEVVDQWAWQVEDFLPSALKERSNLLELPQAIAQAHYPEDEAVKDRARVRLAFDELFLLQLGMLGRKRNWQESQPGNPFTAKAAVLDTFLKSLPFELTAAQQRVLKELLADLQKSQPMCRLLQV</sequence>
<dbReference type="PANTHER" id="PTHR47964:SF1">
    <property type="entry name" value="ATP-DEPENDENT DNA HELICASE HOMOLOG RECG, CHLOROPLASTIC"/>
    <property type="match status" value="1"/>
</dbReference>
<dbReference type="EMBL" id="BARV01022331">
    <property type="protein sequence ID" value="GAI19337.1"/>
    <property type="molecule type" value="Genomic_DNA"/>
</dbReference>
<dbReference type="GO" id="GO:0006281">
    <property type="term" value="P:DNA repair"/>
    <property type="evidence" value="ECO:0007669"/>
    <property type="project" value="InterPro"/>
</dbReference>
<evidence type="ECO:0000256" key="2">
    <source>
        <dbReference type="ARBA" id="ARBA00022806"/>
    </source>
</evidence>
<reference evidence="3" key="1">
    <citation type="journal article" date="2014" name="Front. Microbiol.">
        <title>High frequency of phylogenetically diverse reductive dehalogenase-homologous genes in deep subseafloor sedimentary metagenomes.</title>
        <authorList>
            <person name="Kawai M."/>
            <person name="Futagami T."/>
            <person name="Toyoda A."/>
            <person name="Takaki Y."/>
            <person name="Nishi S."/>
            <person name="Hori S."/>
            <person name="Arai W."/>
            <person name="Tsubouchi T."/>
            <person name="Morono Y."/>
            <person name="Uchiyama I."/>
            <person name="Ito T."/>
            <person name="Fujiyama A."/>
            <person name="Inagaki F."/>
            <person name="Takami H."/>
        </authorList>
    </citation>
    <scope>NUCLEOTIDE SEQUENCE</scope>
    <source>
        <strain evidence="3">Expedition CK06-06</strain>
    </source>
</reference>
<dbReference type="GO" id="GO:0003678">
    <property type="term" value="F:DNA helicase activity"/>
    <property type="evidence" value="ECO:0007669"/>
    <property type="project" value="TreeGrafter"/>
</dbReference>
<organism evidence="3">
    <name type="scientific">marine sediment metagenome</name>
    <dbReference type="NCBI Taxonomy" id="412755"/>
    <lineage>
        <taxon>unclassified sequences</taxon>
        <taxon>metagenomes</taxon>
        <taxon>ecological metagenomes</taxon>
    </lineage>
</organism>
<evidence type="ECO:0000313" key="3">
    <source>
        <dbReference type="EMBL" id="GAI19337.1"/>
    </source>
</evidence>
<comment type="caution">
    <text evidence="3">The sequence shown here is derived from an EMBL/GenBank/DDBJ whole genome shotgun (WGS) entry which is preliminary data.</text>
</comment>
<feature type="non-terminal residue" evidence="3">
    <location>
        <position position="1"/>
    </location>
</feature>
<keyword evidence="2" id="KW-0347">Helicase</keyword>
<keyword evidence="2" id="KW-0067">ATP-binding</keyword>
<dbReference type="InterPro" id="IPR047112">
    <property type="entry name" value="RecG/Mfd"/>
</dbReference>
<accession>X1LIZ0</accession>
<dbReference type="PANTHER" id="PTHR47964">
    <property type="entry name" value="ATP-DEPENDENT DNA HELICASE HOMOLOG RECG, CHLOROPLASTIC"/>
    <property type="match status" value="1"/>
</dbReference>